<evidence type="ECO:0000313" key="3">
    <source>
        <dbReference type="Proteomes" id="UP000323708"/>
    </source>
</evidence>
<keyword evidence="1" id="KW-0472">Membrane</keyword>
<comment type="caution">
    <text evidence="2">The sequence shown here is derived from an EMBL/GenBank/DDBJ whole genome shotgun (WGS) entry which is preliminary data.</text>
</comment>
<feature type="transmembrane region" description="Helical" evidence="1">
    <location>
        <begin position="80"/>
        <end position="104"/>
    </location>
</feature>
<dbReference type="Proteomes" id="UP000323708">
    <property type="component" value="Unassembled WGS sequence"/>
</dbReference>
<gene>
    <name evidence="2" type="ORF">F0M18_00365</name>
</gene>
<dbReference type="AlphaFoldDB" id="A0A5B0X5I0"/>
<reference evidence="2 3" key="1">
    <citation type="submission" date="2019-09" db="EMBL/GenBank/DDBJ databases">
        <authorList>
            <person name="Chen X.-Y."/>
        </authorList>
    </citation>
    <scope>NUCLEOTIDE SEQUENCE [LARGE SCALE GENOMIC DNA]</scope>
    <source>
        <strain evidence="2 3">NY5</strain>
    </source>
</reference>
<dbReference type="RefSeq" id="WP_149609404.1">
    <property type="nucleotide sequence ID" value="NZ_VTUX01000001.1"/>
</dbReference>
<keyword evidence="1" id="KW-0812">Transmembrane</keyword>
<name>A0A5B0X5I0_9GAMM</name>
<organism evidence="2 3">
    <name type="scientific">Pseudohalioglobus sediminis</name>
    <dbReference type="NCBI Taxonomy" id="2606449"/>
    <lineage>
        <taxon>Bacteria</taxon>
        <taxon>Pseudomonadati</taxon>
        <taxon>Pseudomonadota</taxon>
        <taxon>Gammaproteobacteria</taxon>
        <taxon>Cellvibrionales</taxon>
        <taxon>Halieaceae</taxon>
        <taxon>Pseudohalioglobus</taxon>
    </lineage>
</organism>
<evidence type="ECO:0000256" key="1">
    <source>
        <dbReference type="SAM" id="Phobius"/>
    </source>
</evidence>
<sequence>MQVKATHPETGETITVEISEKQYSDLEELKKDRTSRSKLQSYIDNLDIPADAKNLISRILDISISIGSTIIRLGQRIIEFVVYIVSRFPNATFGVIFGLLLGALVATIPLVGSLLGAFVMPISAAFGLASGYMDDIRDNALKAKVGEAVEAFSPLKGQA</sequence>
<keyword evidence="1" id="KW-1133">Transmembrane helix</keyword>
<proteinExistence type="predicted"/>
<evidence type="ECO:0000313" key="2">
    <source>
        <dbReference type="EMBL" id="KAA1193935.1"/>
    </source>
</evidence>
<feature type="transmembrane region" description="Helical" evidence="1">
    <location>
        <begin position="110"/>
        <end position="132"/>
    </location>
</feature>
<protein>
    <submittedName>
        <fullName evidence="2">Uncharacterized protein</fullName>
    </submittedName>
</protein>
<accession>A0A5B0X5I0</accession>
<keyword evidence="3" id="KW-1185">Reference proteome</keyword>
<dbReference type="EMBL" id="VTUX01000001">
    <property type="protein sequence ID" value="KAA1193935.1"/>
    <property type="molecule type" value="Genomic_DNA"/>
</dbReference>